<protein>
    <recommendedName>
        <fullName evidence="1">Serine/threonine specific protein phosphatases domain-containing protein</fullName>
    </recommendedName>
</protein>
<reference evidence="2 4" key="2">
    <citation type="journal article" date="2018" name="Plant J.">
        <title>The Physcomitrella patens chromosome-scale assembly reveals moss genome structure and evolution.</title>
        <authorList>
            <person name="Lang D."/>
            <person name="Ullrich K.K."/>
            <person name="Murat F."/>
            <person name="Fuchs J."/>
            <person name="Jenkins J."/>
            <person name="Haas F.B."/>
            <person name="Piednoel M."/>
            <person name="Gundlach H."/>
            <person name="Van Bel M."/>
            <person name="Meyberg R."/>
            <person name="Vives C."/>
            <person name="Morata J."/>
            <person name="Symeonidi A."/>
            <person name="Hiss M."/>
            <person name="Muchero W."/>
            <person name="Kamisugi Y."/>
            <person name="Saleh O."/>
            <person name="Blanc G."/>
            <person name="Decker E.L."/>
            <person name="van Gessel N."/>
            <person name="Grimwood J."/>
            <person name="Hayes R.D."/>
            <person name="Graham S.W."/>
            <person name="Gunter L.E."/>
            <person name="McDaniel S.F."/>
            <person name="Hoernstein S.N.W."/>
            <person name="Larsson A."/>
            <person name="Li F.W."/>
            <person name="Perroud P.F."/>
            <person name="Phillips J."/>
            <person name="Ranjan P."/>
            <person name="Rokshar D.S."/>
            <person name="Rothfels C.J."/>
            <person name="Schneider L."/>
            <person name="Shu S."/>
            <person name="Stevenson D.W."/>
            <person name="Thummler F."/>
            <person name="Tillich M."/>
            <person name="Villarreal Aguilar J.C."/>
            <person name="Widiez T."/>
            <person name="Wong G.K."/>
            <person name="Wymore A."/>
            <person name="Zhang Y."/>
            <person name="Zimmer A.D."/>
            <person name="Quatrano R.S."/>
            <person name="Mayer K.F.X."/>
            <person name="Goodstein D."/>
            <person name="Casacuberta J.M."/>
            <person name="Vandepoele K."/>
            <person name="Reski R."/>
            <person name="Cuming A.C."/>
            <person name="Tuskan G.A."/>
            <person name="Maumus F."/>
            <person name="Salse J."/>
            <person name="Schmutz J."/>
            <person name="Rensing S.A."/>
        </authorList>
    </citation>
    <scope>NUCLEOTIDE SEQUENCE [LARGE SCALE GENOMIC DNA]</scope>
    <source>
        <strain evidence="3 4">cv. Gransden 2004</strain>
    </source>
</reference>
<dbReference type="Gramene" id="Pp3c8_20320V3.2">
    <property type="protein sequence ID" value="PAC:32966433.CDS.1"/>
    <property type="gene ID" value="Pp3c8_20320"/>
</dbReference>
<reference evidence="2 4" key="1">
    <citation type="journal article" date="2008" name="Science">
        <title>The Physcomitrella genome reveals evolutionary insights into the conquest of land by plants.</title>
        <authorList>
            <person name="Rensing S."/>
            <person name="Lang D."/>
            <person name="Zimmer A."/>
            <person name="Terry A."/>
            <person name="Salamov A."/>
            <person name="Shapiro H."/>
            <person name="Nishiyama T."/>
            <person name="Perroud P.-F."/>
            <person name="Lindquist E."/>
            <person name="Kamisugi Y."/>
            <person name="Tanahashi T."/>
            <person name="Sakakibara K."/>
            <person name="Fujita T."/>
            <person name="Oishi K."/>
            <person name="Shin-I T."/>
            <person name="Kuroki Y."/>
            <person name="Toyoda A."/>
            <person name="Suzuki Y."/>
            <person name="Hashimoto A."/>
            <person name="Yamaguchi K."/>
            <person name="Sugano A."/>
            <person name="Kohara Y."/>
            <person name="Fujiyama A."/>
            <person name="Anterola A."/>
            <person name="Aoki S."/>
            <person name="Ashton N."/>
            <person name="Barbazuk W.B."/>
            <person name="Barker E."/>
            <person name="Bennetzen J."/>
            <person name="Bezanilla M."/>
            <person name="Blankenship R."/>
            <person name="Cho S.H."/>
            <person name="Dutcher S."/>
            <person name="Estelle M."/>
            <person name="Fawcett J.A."/>
            <person name="Gundlach H."/>
            <person name="Hanada K."/>
            <person name="Heyl A."/>
            <person name="Hicks K.A."/>
            <person name="Hugh J."/>
            <person name="Lohr M."/>
            <person name="Mayer K."/>
            <person name="Melkozernov A."/>
            <person name="Murata T."/>
            <person name="Nelson D."/>
            <person name="Pils B."/>
            <person name="Prigge M."/>
            <person name="Reiss B."/>
            <person name="Renner T."/>
            <person name="Rombauts S."/>
            <person name="Rushton P."/>
            <person name="Sanderfoot A."/>
            <person name="Schween G."/>
            <person name="Shiu S.-H."/>
            <person name="Stueber K."/>
            <person name="Theodoulou F.L."/>
            <person name="Tu H."/>
            <person name="Van de Peer Y."/>
            <person name="Verrier P.J."/>
            <person name="Waters E."/>
            <person name="Wood A."/>
            <person name="Yang L."/>
            <person name="Cove D."/>
            <person name="Cuming A."/>
            <person name="Hasebe M."/>
            <person name="Lucas S."/>
            <person name="Mishler D.B."/>
            <person name="Reski R."/>
            <person name="Grigoriev I."/>
            <person name="Quatrano R.S."/>
            <person name="Boore J.L."/>
        </authorList>
    </citation>
    <scope>NUCLEOTIDE SEQUENCE [LARGE SCALE GENOMIC DNA]</scope>
    <source>
        <strain evidence="3 4">cv. Gransden 2004</strain>
    </source>
</reference>
<keyword evidence="4" id="KW-1185">Reference proteome</keyword>
<dbReference type="EnsemblPlants" id="Pp3c8_20320V3.1">
    <property type="protein sequence ID" value="PAC:32966432.CDS.1"/>
    <property type="gene ID" value="Pp3c8_20320"/>
</dbReference>
<name>A0A2K1K846_PHYPA</name>
<proteinExistence type="predicted"/>
<dbReference type="Proteomes" id="UP000006727">
    <property type="component" value="Chromosome 8"/>
</dbReference>
<evidence type="ECO:0000313" key="3">
    <source>
        <dbReference type="EnsemblPlants" id="PAC:32966432.CDS.1"/>
    </source>
</evidence>
<sequence>MLRRFHSEFVPCSSFTLRPAFNKKNKGNHELIRQRGREGAPIGHGASVQN</sequence>
<dbReference type="EnsemblPlants" id="Pp3c8_20320V3.2">
    <property type="protein sequence ID" value="PAC:32966433.CDS.1"/>
    <property type="gene ID" value="Pp3c8_20320"/>
</dbReference>
<dbReference type="GO" id="GO:0016787">
    <property type="term" value="F:hydrolase activity"/>
    <property type="evidence" value="ECO:0007669"/>
    <property type="project" value="InterPro"/>
</dbReference>
<feature type="domain" description="Serine/threonine specific protein phosphatases" evidence="1">
    <location>
        <begin position="25"/>
        <end position="30"/>
    </location>
</feature>
<dbReference type="Gramene" id="Pp3c8_20320V3.1">
    <property type="protein sequence ID" value="PAC:32966432.CDS.1"/>
    <property type="gene ID" value="Pp3c8_20320"/>
</dbReference>
<dbReference type="InterPro" id="IPR006186">
    <property type="entry name" value="Ser/Thr-sp_prot-phosphatase"/>
</dbReference>
<accession>A0A2K1K846</accession>
<dbReference type="AlphaFoldDB" id="A0A2K1K846"/>
<dbReference type="PaxDb" id="3218-PP1S285_4V6.1"/>
<reference evidence="3" key="3">
    <citation type="submission" date="2020-12" db="UniProtKB">
        <authorList>
            <consortium name="EnsemblPlants"/>
        </authorList>
    </citation>
    <scope>IDENTIFICATION</scope>
</reference>
<evidence type="ECO:0000313" key="2">
    <source>
        <dbReference type="EMBL" id="PNR49947.1"/>
    </source>
</evidence>
<evidence type="ECO:0000313" key="4">
    <source>
        <dbReference type="Proteomes" id="UP000006727"/>
    </source>
</evidence>
<evidence type="ECO:0000259" key="1">
    <source>
        <dbReference type="PROSITE" id="PS00125"/>
    </source>
</evidence>
<dbReference type="InParanoid" id="A0A2K1K846"/>
<gene>
    <name evidence="2" type="ORF">PHYPA_011844</name>
</gene>
<dbReference type="EMBL" id="ABEU02000008">
    <property type="protein sequence ID" value="PNR49947.1"/>
    <property type="molecule type" value="Genomic_DNA"/>
</dbReference>
<organism evidence="2">
    <name type="scientific">Physcomitrium patens</name>
    <name type="common">Spreading-leaved earth moss</name>
    <name type="synonym">Physcomitrella patens</name>
    <dbReference type="NCBI Taxonomy" id="3218"/>
    <lineage>
        <taxon>Eukaryota</taxon>
        <taxon>Viridiplantae</taxon>
        <taxon>Streptophyta</taxon>
        <taxon>Embryophyta</taxon>
        <taxon>Bryophyta</taxon>
        <taxon>Bryophytina</taxon>
        <taxon>Bryopsida</taxon>
        <taxon>Funariidae</taxon>
        <taxon>Funariales</taxon>
        <taxon>Funariaceae</taxon>
        <taxon>Physcomitrium</taxon>
    </lineage>
</organism>
<dbReference type="PROSITE" id="PS00125">
    <property type="entry name" value="SER_THR_PHOSPHATASE"/>
    <property type="match status" value="1"/>
</dbReference>